<feature type="region of interest" description="Disordered" evidence="2">
    <location>
        <begin position="265"/>
        <end position="290"/>
    </location>
</feature>
<dbReference type="Proteomes" id="UP001293593">
    <property type="component" value="Unassembled WGS sequence"/>
</dbReference>
<dbReference type="AlphaFoldDB" id="A0AAE1J390"/>
<feature type="compositionally biased region" description="Basic and acidic residues" evidence="2">
    <location>
        <begin position="308"/>
        <end position="317"/>
    </location>
</feature>
<dbReference type="EMBL" id="JAWXYG010000010">
    <property type="protein sequence ID" value="KAK4260864.1"/>
    <property type="molecule type" value="Genomic_DNA"/>
</dbReference>
<evidence type="ECO:0000256" key="1">
    <source>
        <dbReference type="ARBA" id="ARBA00005536"/>
    </source>
</evidence>
<dbReference type="FunFam" id="1.20.1260.60:FF:000002">
    <property type="entry name" value="Vacuolar protein sorting-associated protein IST1"/>
    <property type="match status" value="1"/>
</dbReference>
<reference evidence="3" key="1">
    <citation type="submission" date="2023-10" db="EMBL/GenBank/DDBJ databases">
        <title>Chromosome-level genome of the transformable northern wattle, Acacia crassicarpa.</title>
        <authorList>
            <person name="Massaro I."/>
            <person name="Sinha N.R."/>
            <person name="Poethig S."/>
            <person name="Leichty A.R."/>
        </authorList>
    </citation>
    <scope>NUCLEOTIDE SEQUENCE</scope>
    <source>
        <strain evidence="3">Acra3RX</strain>
        <tissue evidence="3">Leaf</tissue>
    </source>
</reference>
<dbReference type="PANTHER" id="PTHR12161">
    <property type="entry name" value="IST1 FAMILY MEMBER"/>
    <property type="match status" value="1"/>
</dbReference>
<dbReference type="InterPro" id="IPR005061">
    <property type="entry name" value="Ist1"/>
</dbReference>
<dbReference type="PANTHER" id="PTHR12161:SF16">
    <property type="entry name" value="REGULATOR OF VPS4 ACTIVITY IN THE MVB PATHWAY PROTEIN"/>
    <property type="match status" value="1"/>
</dbReference>
<feature type="compositionally biased region" description="Basic and acidic residues" evidence="2">
    <location>
        <begin position="377"/>
        <end position="410"/>
    </location>
</feature>
<evidence type="ECO:0000313" key="4">
    <source>
        <dbReference type="Proteomes" id="UP001293593"/>
    </source>
</evidence>
<feature type="compositionally biased region" description="Basic and acidic residues" evidence="2">
    <location>
        <begin position="267"/>
        <end position="282"/>
    </location>
</feature>
<dbReference type="GO" id="GO:0015031">
    <property type="term" value="P:protein transport"/>
    <property type="evidence" value="ECO:0007669"/>
    <property type="project" value="InterPro"/>
</dbReference>
<gene>
    <name evidence="3" type="ORF">QN277_003928</name>
</gene>
<comment type="caution">
    <text evidence="3">The sequence shown here is derived from an EMBL/GenBank/DDBJ whole genome shotgun (WGS) entry which is preliminary data.</text>
</comment>
<evidence type="ECO:0000313" key="3">
    <source>
        <dbReference type="EMBL" id="KAK4260864.1"/>
    </source>
</evidence>
<dbReference type="InterPro" id="IPR042277">
    <property type="entry name" value="IST1-like"/>
</dbReference>
<proteinExistence type="inferred from homology"/>
<accession>A0AAE1J390</accession>
<dbReference type="Pfam" id="PF03398">
    <property type="entry name" value="Ist1"/>
    <property type="match status" value="1"/>
</dbReference>
<feature type="region of interest" description="Disordered" evidence="2">
    <location>
        <begin position="355"/>
        <end position="417"/>
    </location>
</feature>
<evidence type="ECO:0000256" key="2">
    <source>
        <dbReference type="SAM" id="MobiDB-lite"/>
    </source>
</evidence>
<protein>
    <submittedName>
        <fullName evidence="3">Uncharacterized protein</fullName>
    </submittedName>
</protein>
<feature type="region of interest" description="Disordered" evidence="2">
    <location>
        <begin position="303"/>
        <end position="324"/>
    </location>
</feature>
<sequence>MGKKRDALFGRRAFNASKFKPLVNVAISRLAVLRIQRQARFKQARSDVLQLLQQGYHERALLRAEHVVKEQNLLDVYDKIERYLNLLVERVHLIEEERECPEELKEAASGLLYASSRCGEFPELQEIRTVLTTRFGKEFAARAIELRNNCGVTPQIIQKLSTRMPSLESRMKALEEIASENNIVLQLDQVSSDKVQGPLNVKNENQHGLDRQEKGNIQILSNVGKDDQFSDSLEVKKKYKDVAHAAQAAFESAAYAAAAARAAVELSRSESHDPPPNDHNTAEDGGGNSGEIMAQVLDKEIVPPLGDHNTHDDHHSNSAEIMPEVVDKKFVKENRVEEFNKSDSEDVKEAAVSVFAEADAPPLKEEPVFDESESEAGQEHEGKQISPKSHDGEVAGFDTKDPISKADAGSKKQNTLSMNFEKFKKPFSVRTRRMWGF</sequence>
<keyword evidence="4" id="KW-1185">Reference proteome</keyword>
<dbReference type="Gene3D" id="1.20.1260.60">
    <property type="entry name" value="Vacuolar protein sorting-associated protein Ist1"/>
    <property type="match status" value="1"/>
</dbReference>
<name>A0AAE1J390_9FABA</name>
<comment type="similarity">
    <text evidence="1">Belongs to the IST1 family.</text>
</comment>
<organism evidence="3 4">
    <name type="scientific">Acacia crassicarpa</name>
    <name type="common">northern wattle</name>
    <dbReference type="NCBI Taxonomy" id="499986"/>
    <lineage>
        <taxon>Eukaryota</taxon>
        <taxon>Viridiplantae</taxon>
        <taxon>Streptophyta</taxon>
        <taxon>Embryophyta</taxon>
        <taxon>Tracheophyta</taxon>
        <taxon>Spermatophyta</taxon>
        <taxon>Magnoliopsida</taxon>
        <taxon>eudicotyledons</taxon>
        <taxon>Gunneridae</taxon>
        <taxon>Pentapetalae</taxon>
        <taxon>rosids</taxon>
        <taxon>fabids</taxon>
        <taxon>Fabales</taxon>
        <taxon>Fabaceae</taxon>
        <taxon>Caesalpinioideae</taxon>
        <taxon>mimosoid clade</taxon>
        <taxon>Acacieae</taxon>
        <taxon>Acacia</taxon>
    </lineage>
</organism>